<dbReference type="AlphaFoldDB" id="A0A0V8IRM8"/>
<proteinExistence type="predicted"/>
<keyword evidence="2" id="KW-1185">Reference proteome</keyword>
<dbReference type="Proteomes" id="UP000054099">
    <property type="component" value="Unassembled WGS sequence"/>
</dbReference>
<reference evidence="1 2" key="1">
    <citation type="journal article" date="2014" name="Antonie Van Leeuwenhoek">
        <title>Fictibacillus enclensis sp. nov., isolated from marine sediment.</title>
        <authorList>
            <person name="Dastager S.G."/>
            <person name="Mawlankar R."/>
            <person name="Srinivasan K."/>
            <person name="Tang S.K."/>
            <person name="Lee J.C."/>
            <person name="Ramana V.V."/>
            <person name="Shouche Y.S."/>
        </authorList>
    </citation>
    <scope>NUCLEOTIDE SEQUENCE [LARGE SCALE GENOMIC DNA]</scope>
    <source>
        <strain evidence="1 2">NIO-1003</strain>
    </source>
</reference>
<name>A0A0V8IRM8_9BACL</name>
<sequence length="71" mass="7798">MKKLIIGLFFVSLVSVAYPVYSNLAHDDLPSAKSVKFVAHDDLPWPGTGFIKNSDTLLAHDDLPQVISMRG</sequence>
<accession>A0A0V8IRM8</accession>
<evidence type="ECO:0000313" key="2">
    <source>
        <dbReference type="Proteomes" id="UP000054099"/>
    </source>
</evidence>
<evidence type="ECO:0000313" key="1">
    <source>
        <dbReference type="EMBL" id="KSU77372.1"/>
    </source>
</evidence>
<protein>
    <submittedName>
        <fullName evidence="1">Uncharacterized protein</fullName>
    </submittedName>
</protein>
<organism evidence="1 2">
    <name type="scientific">Fictibacillus enclensis</name>
    <dbReference type="NCBI Taxonomy" id="1017270"/>
    <lineage>
        <taxon>Bacteria</taxon>
        <taxon>Bacillati</taxon>
        <taxon>Bacillota</taxon>
        <taxon>Bacilli</taxon>
        <taxon>Bacillales</taxon>
        <taxon>Fictibacillaceae</taxon>
        <taxon>Fictibacillus</taxon>
    </lineage>
</organism>
<dbReference type="EMBL" id="LNQN01000010">
    <property type="protein sequence ID" value="KSU77372.1"/>
    <property type="molecule type" value="Genomic_DNA"/>
</dbReference>
<gene>
    <name evidence="1" type="ORF">AS030_22160</name>
</gene>
<dbReference type="RefSeq" id="WP_061975845.1">
    <property type="nucleotide sequence ID" value="NZ_FMAV01000008.1"/>
</dbReference>
<comment type="caution">
    <text evidence="1">The sequence shown here is derived from an EMBL/GenBank/DDBJ whole genome shotgun (WGS) entry which is preliminary data.</text>
</comment>